<name>A0A939EX16_9BACT</name>
<accession>A0A939EX16</accession>
<sequence>MNFKSNPASAAEAREEIRAYVAAELDANPADIQTKVIYNTELPWVDGRKQQCYLVEWSVANGADGVALAGPYTYTLPDISQAEAKRLGSLHEWRQQLLNLYAGCELAAQARMKQALVDVYDPTRTKQLLEALQNPAAPRFAVRCSLREFIRIGTDEYYVFNGDWVHNPNFSYSPTFGFKPRKEDPTLELPAEQENIQIKPHKFLTPVPPVGADGAYPGEATGFIMVKNGQVVDATCSAWARSVVDKVAMFYFLGKEIGPFAITLQG</sequence>
<evidence type="ECO:0000313" key="1">
    <source>
        <dbReference type="EMBL" id="MBO0359070.1"/>
    </source>
</evidence>
<reference evidence="1" key="1">
    <citation type="submission" date="2021-03" db="EMBL/GenBank/DDBJ databases">
        <authorList>
            <person name="Kim M.K."/>
        </authorList>
    </citation>
    <scope>NUCLEOTIDE SEQUENCE</scope>
    <source>
        <strain evidence="1">BT186</strain>
    </source>
</reference>
<protein>
    <submittedName>
        <fullName evidence="1">Uncharacterized protein</fullName>
    </submittedName>
</protein>
<organism evidence="1 2">
    <name type="scientific">Hymenobacter telluris</name>
    <dbReference type="NCBI Taxonomy" id="2816474"/>
    <lineage>
        <taxon>Bacteria</taxon>
        <taxon>Pseudomonadati</taxon>
        <taxon>Bacteroidota</taxon>
        <taxon>Cytophagia</taxon>
        <taxon>Cytophagales</taxon>
        <taxon>Hymenobacteraceae</taxon>
        <taxon>Hymenobacter</taxon>
    </lineage>
</organism>
<dbReference type="RefSeq" id="WP_206984992.1">
    <property type="nucleotide sequence ID" value="NZ_JAFLQZ010000008.1"/>
</dbReference>
<comment type="caution">
    <text evidence="1">The sequence shown here is derived from an EMBL/GenBank/DDBJ whole genome shotgun (WGS) entry which is preliminary data.</text>
</comment>
<dbReference type="AlphaFoldDB" id="A0A939EX16"/>
<evidence type="ECO:0000313" key="2">
    <source>
        <dbReference type="Proteomes" id="UP000664144"/>
    </source>
</evidence>
<proteinExistence type="predicted"/>
<dbReference type="EMBL" id="JAFLQZ010000008">
    <property type="protein sequence ID" value="MBO0359070.1"/>
    <property type="molecule type" value="Genomic_DNA"/>
</dbReference>
<gene>
    <name evidence="1" type="ORF">J0X19_14010</name>
</gene>
<dbReference type="Proteomes" id="UP000664144">
    <property type="component" value="Unassembled WGS sequence"/>
</dbReference>
<keyword evidence="2" id="KW-1185">Reference proteome</keyword>